<keyword evidence="5" id="KW-0472">Membrane</keyword>
<dbReference type="EMBL" id="CP137578">
    <property type="protein sequence ID" value="WOX30014.1"/>
    <property type="molecule type" value="Genomic_DNA"/>
</dbReference>
<evidence type="ECO:0000256" key="5">
    <source>
        <dbReference type="SAM" id="Phobius"/>
    </source>
</evidence>
<dbReference type="InterPro" id="IPR045539">
    <property type="entry name" value="Inovirus_G7P_2"/>
</dbReference>
<evidence type="ECO:0000256" key="4">
    <source>
        <dbReference type="ARBA" id="ARBA00022989"/>
    </source>
</evidence>
<dbReference type="Pfam" id="PF19978">
    <property type="entry name" value="Inovirus_G7P_2"/>
    <property type="match status" value="1"/>
</dbReference>
<evidence type="ECO:0000313" key="7">
    <source>
        <dbReference type="Proteomes" id="UP001304419"/>
    </source>
</evidence>
<evidence type="ECO:0000256" key="1">
    <source>
        <dbReference type="ARBA" id="ARBA00004379"/>
    </source>
</evidence>
<sequence length="39" mass="4253">MSSDEIQLLIELGRQLYDLIFGLGLVLSFSLGLISGGQR</sequence>
<protein>
    <submittedName>
        <fullName evidence="6">Tail virion protein G7P-2</fullName>
    </submittedName>
</protein>
<reference evidence="6 7" key="1">
    <citation type="submission" date="2023-10" db="EMBL/GenBank/DDBJ databases">
        <title>To unveil natural product biosynthetic capacity in Pseudoalteromonas.</title>
        <authorList>
            <person name="Wang J."/>
        </authorList>
    </citation>
    <scope>NUCLEOTIDE SEQUENCE [LARGE SCALE GENOMIC DNA]</scope>
    <source>
        <strain evidence="6 7">DSM 15914</strain>
    </source>
</reference>
<keyword evidence="4 5" id="KW-1133">Transmembrane helix</keyword>
<gene>
    <name evidence="6" type="ORF">R5H13_07025</name>
</gene>
<comment type="subcellular location">
    <subcellularLocation>
        <location evidence="1">Host membrane</location>
        <topology evidence="1">Single-pass membrane protein</topology>
    </subcellularLocation>
</comment>
<feature type="transmembrane region" description="Helical" evidence="5">
    <location>
        <begin position="16"/>
        <end position="34"/>
    </location>
</feature>
<keyword evidence="3" id="KW-1043">Host membrane</keyword>
<organism evidence="6 7">
    <name type="scientific">Pseudoalteromonas maricaloris</name>
    <dbReference type="NCBI Taxonomy" id="184924"/>
    <lineage>
        <taxon>Bacteria</taxon>
        <taxon>Pseudomonadati</taxon>
        <taxon>Pseudomonadota</taxon>
        <taxon>Gammaproteobacteria</taxon>
        <taxon>Alteromonadales</taxon>
        <taxon>Pseudoalteromonadaceae</taxon>
        <taxon>Pseudoalteromonas</taxon>
    </lineage>
</organism>
<name>A0ABZ0MDX0_9GAMM</name>
<dbReference type="RefSeq" id="WP_226898988.1">
    <property type="nucleotide sequence ID" value="NZ_CBCSDF010000002.1"/>
</dbReference>
<keyword evidence="2 5" id="KW-0812">Transmembrane</keyword>
<proteinExistence type="predicted"/>
<evidence type="ECO:0000256" key="3">
    <source>
        <dbReference type="ARBA" id="ARBA00022870"/>
    </source>
</evidence>
<dbReference type="Proteomes" id="UP001304419">
    <property type="component" value="Chromosome 1"/>
</dbReference>
<accession>A0ABZ0MDX0</accession>
<evidence type="ECO:0000256" key="2">
    <source>
        <dbReference type="ARBA" id="ARBA00022692"/>
    </source>
</evidence>
<evidence type="ECO:0000313" key="6">
    <source>
        <dbReference type="EMBL" id="WOX30014.1"/>
    </source>
</evidence>
<keyword evidence="7" id="KW-1185">Reference proteome</keyword>